<organism evidence="2 3">
    <name type="scientific">Quercus suber</name>
    <name type="common">Cork oak</name>
    <dbReference type="NCBI Taxonomy" id="58331"/>
    <lineage>
        <taxon>Eukaryota</taxon>
        <taxon>Viridiplantae</taxon>
        <taxon>Streptophyta</taxon>
        <taxon>Embryophyta</taxon>
        <taxon>Tracheophyta</taxon>
        <taxon>Spermatophyta</taxon>
        <taxon>Magnoliopsida</taxon>
        <taxon>eudicotyledons</taxon>
        <taxon>Gunneridae</taxon>
        <taxon>Pentapetalae</taxon>
        <taxon>rosids</taxon>
        <taxon>fabids</taxon>
        <taxon>Fagales</taxon>
        <taxon>Fagaceae</taxon>
        <taxon>Quercus</taxon>
    </lineage>
</organism>
<evidence type="ECO:0000313" key="3">
    <source>
        <dbReference type="Proteomes" id="UP000237347"/>
    </source>
</evidence>
<feature type="domain" description="Zinc knuckle CX2CX4HX4C" evidence="1">
    <location>
        <begin position="83"/>
        <end position="113"/>
    </location>
</feature>
<accession>A0AAW0KCK4</accession>
<keyword evidence="3" id="KW-1185">Reference proteome</keyword>
<dbReference type="EMBL" id="PKMF04000355">
    <property type="protein sequence ID" value="KAK7836363.1"/>
    <property type="molecule type" value="Genomic_DNA"/>
</dbReference>
<dbReference type="AlphaFoldDB" id="A0AAW0KCK4"/>
<evidence type="ECO:0000313" key="2">
    <source>
        <dbReference type="EMBL" id="KAK7836363.1"/>
    </source>
</evidence>
<proteinExistence type="predicted"/>
<protein>
    <recommendedName>
        <fullName evidence="1">Zinc knuckle CX2CX4HX4C domain-containing protein</fullName>
    </recommendedName>
</protein>
<dbReference type="InterPro" id="IPR025836">
    <property type="entry name" value="Zn_knuckle_CX2CX4HX4C"/>
</dbReference>
<name>A0AAW0KCK4_QUESU</name>
<evidence type="ECO:0000259" key="1">
    <source>
        <dbReference type="Pfam" id="PF14392"/>
    </source>
</evidence>
<dbReference type="Proteomes" id="UP000237347">
    <property type="component" value="Unassembled WGS sequence"/>
</dbReference>
<reference evidence="2 3" key="1">
    <citation type="journal article" date="2018" name="Sci. Data">
        <title>The draft genome sequence of cork oak.</title>
        <authorList>
            <person name="Ramos A.M."/>
            <person name="Usie A."/>
            <person name="Barbosa P."/>
            <person name="Barros P.M."/>
            <person name="Capote T."/>
            <person name="Chaves I."/>
            <person name="Simoes F."/>
            <person name="Abreu I."/>
            <person name="Carrasquinho I."/>
            <person name="Faro C."/>
            <person name="Guimaraes J.B."/>
            <person name="Mendonca D."/>
            <person name="Nobrega F."/>
            <person name="Rodrigues L."/>
            <person name="Saibo N.J.M."/>
            <person name="Varela M.C."/>
            <person name="Egas C."/>
            <person name="Matos J."/>
            <person name="Miguel C.M."/>
            <person name="Oliveira M.M."/>
            <person name="Ricardo C.P."/>
            <person name="Goncalves S."/>
        </authorList>
    </citation>
    <scope>NUCLEOTIDE SEQUENCE [LARGE SCALE GENOMIC DNA]</scope>
    <source>
        <strain evidence="3">cv. HL8</strain>
    </source>
</reference>
<sequence>MADDVAHVLGNMHLLVEEEEDIVILDDGRVFDIEGCTLSLIGMVEDVENCRSRNDHNLFLRVHVALLISKLLRRGGFLVALDGSRTWATFKYERHPMFCHYCGLLGHDLHHCALYFKRKRSGEAVNVRIAGVWDDAIVKNPSEGQRSEQEMSLIIAELMPKF</sequence>
<gene>
    <name evidence="2" type="ORF">CFP56_022716</name>
</gene>
<comment type="caution">
    <text evidence="2">The sequence shown here is derived from an EMBL/GenBank/DDBJ whole genome shotgun (WGS) entry which is preliminary data.</text>
</comment>
<dbReference type="Pfam" id="PF14392">
    <property type="entry name" value="zf-CCHC_4"/>
    <property type="match status" value="1"/>
</dbReference>